<dbReference type="HOGENOM" id="CLU_1225434_0_0_1"/>
<dbReference type="EMBL" id="KN824327">
    <property type="protein sequence ID" value="KIM24124.1"/>
    <property type="molecule type" value="Genomic_DNA"/>
</dbReference>
<reference evidence="2" key="2">
    <citation type="submission" date="2015-01" db="EMBL/GenBank/DDBJ databases">
        <title>Evolutionary Origins and Diversification of the Mycorrhizal Mutualists.</title>
        <authorList>
            <consortium name="DOE Joint Genome Institute"/>
            <consortium name="Mycorrhizal Genomics Consortium"/>
            <person name="Kohler A."/>
            <person name="Kuo A."/>
            <person name="Nagy L.G."/>
            <person name="Floudas D."/>
            <person name="Copeland A."/>
            <person name="Barry K.W."/>
            <person name="Cichocki N."/>
            <person name="Veneault-Fourrey C."/>
            <person name="LaButti K."/>
            <person name="Lindquist E.A."/>
            <person name="Lipzen A."/>
            <person name="Lundell T."/>
            <person name="Morin E."/>
            <person name="Murat C."/>
            <person name="Riley R."/>
            <person name="Ohm R."/>
            <person name="Sun H."/>
            <person name="Tunlid A."/>
            <person name="Henrissat B."/>
            <person name="Grigoriev I.V."/>
            <person name="Hibbett D.S."/>
            <person name="Martin F."/>
        </authorList>
    </citation>
    <scope>NUCLEOTIDE SEQUENCE [LARGE SCALE GENOMIC DNA]</scope>
    <source>
        <strain evidence="2">MAFF 305830</strain>
    </source>
</reference>
<dbReference type="Proteomes" id="UP000054097">
    <property type="component" value="Unassembled WGS sequence"/>
</dbReference>
<gene>
    <name evidence="1" type="ORF">M408DRAFT_243625</name>
</gene>
<dbReference type="AlphaFoldDB" id="A0A0C3AVX5"/>
<organism evidence="1 2">
    <name type="scientific">Serendipita vermifera MAFF 305830</name>
    <dbReference type="NCBI Taxonomy" id="933852"/>
    <lineage>
        <taxon>Eukaryota</taxon>
        <taxon>Fungi</taxon>
        <taxon>Dikarya</taxon>
        <taxon>Basidiomycota</taxon>
        <taxon>Agaricomycotina</taxon>
        <taxon>Agaricomycetes</taxon>
        <taxon>Sebacinales</taxon>
        <taxon>Serendipitaceae</taxon>
        <taxon>Serendipita</taxon>
    </lineage>
</organism>
<keyword evidence="2" id="KW-1185">Reference proteome</keyword>
<name>A0A0C3AVX5_SERVB</name>
<accession>A0A0C3AVX5</accession>
<proteinExistence type="predicted"/>
<sequence length="209" mass="23139">MRFEWMLSTHFAIQLNVYQKVVVPEGPAITTPKYRIIVTKSDGTEIGYIRELLGSSGRLPTFTTDVSEAAIYEKEGPATNSELFDLRQISPQIADYPYFGAYTASDTWQWLANVKQTPEGATPQNIGSSFSSNNSVESRIWKKDLSTSQLNQIWVRGDGTSGPVYQTFYGNVNNPEAGGFLSSFIAGSFPAPNTPVNFYLDDVPQVETL</sequence>
<protein>
    <submittedName>
        <fullName evidence="1">Uncharacterized protein</fullName>
    </submittedName>
</protein>
<reference evidence="1 2" key="1">
    <citation type="submission" date="2014-04" db="EMBL/GenBank/DDBJ databases">
        <authorList>
            <consortium name="DOE Joint Genome Institute"/>
            <person name="Kuo A."/>
            <person name="Zuccaro A."/>
            <person name="Kohler A."/>
            <person name="Nagy L.G."/>
            <person name="Floudas D."/>
            <person name="Copeland A."/>
            <person name="Barry K.W."/>
            <person name="Cichocki N."/>
            <person name="Veneault-Fourrey C."/>
            <person name="LaButti K."/>
            <person name="Lindquist E.A."/>
            <person name="Lipzen A."/>
            <person name="Lundell T."/>
            <person name="Morin E."/>
            <person name="Murat C."/>
            <person name="Sun H."/>
            <person name="Tunlid A."/>
            <person name="Henrissat B."/>
            <person name="Grigoriev I.V."/>
            <person name="Hibbett D.S."/>
            <person name="Martin F."/>
            <person name="Nordberg H.P."/>
            <person name="Cantor M.N."/>
            <person name="Hua S.X."/>
        </authorList>
    </citation>
    <scope>NUCLEOTIDE SEQUENCE [LARGE SCALE GENOMIC DNA]</scope>
    <source>
        <strain evidence="1 2">MAFF 305830</strain>
    </source>
</reference>
<evidence type="ECO:0000313" key="2">
    <source>
        <dbReference type="Proteomes" id="UP000054097"/>
    </source>
</evidence>
<evidence type="ECO:0000313" key="1">
    <source>
        <dbReference type="EMBL" id="KIM24124.1"/>
    </source>
</evidence>